<dbReference type="InterPro" id="IPR029045">
    <property type="entry name" value="ClpP/crotonase-like_dom_sf"/>
</dbReference>
<evidence type="ECO:0000256" key="1">
    <source>
        <dbReference type="ARBA" id="ARBA00005254"/>
    </source>
</evidence>
<dbReference type="GO" id="GO:0016853">
    <property type="term" value="F:isomerase activity"/>
    <property type="evidence" value="ECO:0007669"/>
    <property type="project" value="UniProtKB-KW"/>
</dbReference>
<dbReference type="PROSITE" id="PS00166">
    <property type="entry name" value="ENOYL_COA_HYDRATASE"/>
    <property type="match status" value="1"/>
</dbReference>
<protein>
    <submittedName>
        <fullName evidence="3">2-(1,2-epoxy-1,2-dihydrophenyl)acetyl-CoA isomerase</fullName>
    </submittedName>
</protein>
<dbReference type="InterPro" id="IPR001753">
    <property type="entry name" value="Enoyl-CoA_hydra/iso"/>
</dbReference>
<dbReference type="InterPro" id="IPR014748">
    <property type="entry name" value="Enoyl-CoA_hydra_C"/>
</dbReference>
<name>A0A938B738_UNCTE</name>
<gene>
    <name evidence="3" type="ORF">FJZ47_25010</name>
</gene>
<dbReference type="PANTHER" id="PTHR43459:SF1">
    <property type="entry name" value="EG:BACN32G11.4 PROTEIN"/>
    <property type="match status" value="1"/>
</dbReference>
<accession>A0A938B738</accession>
<sequence>AMLAELERCFIQLETDTTVRAVILTGAGRGFSSGGDQKRDRHTEGQQTFFDGDLGGGVIERLNRCVLRMQRLPKPIIASVNGVAAGAGCNIALAADLRIASDAARFGEVFTRVGLVPDGGGTYFLPRLVGTAKAMELMLLAEIIDAAEALRIGLVNWVVPATQLPADTHTLATRLAQGPTLAYGLVKTGLYQSQTMPLEDVLNLETRNQTMAARSQDRAEGVAAFREKRQPRFIGR</sequence>
<comment type="caution">
    <text evidence="3">The sequence shown here is derived from an EMBL/GenBank/DDBJ whole genome shotgun (WGS) entry which is preliminary data.</text>
</comment>
<dbReference type="CDD" id="cd06558">
    <property type="entry name" value="crotonase-like"/>
    <property type="match status" value="1"/>
</dbReference>
<feature type="non-terminal residue" evidence="3">
    <location>
        <position position="1"/>
    </location>
</feature>
<organism evidence="3 4">
    <name type="scientific">Tectimicrobiota bacterium</name>
    <dbReference type="NCBI Taxonomy" id="2528274"/>
    <lineage>
        <taxon>Bacteria</taxon>
        <taxon>Pseudomonadati</taxon>
        <taxon>Nitrospinota/Tectimicrobiota group</taxon>
        <taxon>Candidatus Tectimicrobiota</taxon>
    </lineage>
</organism>
<reference evidence="3" key="1">
    <citation type="submission" date="2019-03" db="EMBL/GenBank/DDBJ databases">
        <title>Lake Tanganyika Metagenome-Assembled Genomes (MAGs).</title>
        <authorList>
            <person name="Tran P."/>
        </authorList>
    </citation>
    <scope>NUCLEOTIDE SEQUENCE</scope>
    <source>
        <strain evidence="3">K_DeepCast_65m_m2_066</strain>
    </source>
</reference>
<comment type="similarity">
    <text evidence="1 2">Belongs to the enoyl-CoA hydratase/isomerase family.</text>
</comment>
<evidence type="ECO:0000313" key="3">
    <source>
        <dbReference type="EMBL" id="MBM3227040.1"/>
    </source>
</evidence>
<evidence type="ECO:0000256" key="2">
    <source>
        <dbReference type="RuleBase" id="RU003707"/>
    </source>
</evidence>
<dbReference type="PANTHER" id="PTHR43459">
    <property type="entry name" value="ENOYL-COA HYDRATASE"/>
    <property type="match status" value="1"/>
</dbReference>
<dbReference type="Proteomes" id="UP000712673">
    <property type="component" value="Unassembled WGS sequence"/>
</dbReference>
<dbReference type="Gene3D" id="3.90.226.10">
    <property type="entry name" value="2-enoyl-CoA Hydratase, Chain A, domain 1"/>
    <property type="match status" value="1"/>
</dbReference>
<proteinExistence type="inferred from homology"/>
<dbReference type="Gene3D" id="1.10.12.10">
    <property type="entry name" value="Lyase 2-enoyl-coa Hydratase, Chain A, domain 2"/>
    <property type="match status" value="1"/>
</dbReference>
<evidence type="ECO:0000313" key="4">
    <source>
        <dbReference type="Proteomes" id="UP000712673"/>
    </source>
</evidence>
<dbReference type="Pfam" id="PF00378">
    <property type="entry name" value="ECH_1"/>
    <property type="match status" value="1"/>
</dbReference>
<dbReference type="AlphaFoldDB" id="A0A938B738"/>
<keyword evidence="3" id="KW-0413">Isomerase</keyword>
<dbReference type="EMBL" id="VGLS01001163">
    <property type="protein sequence ID" value="MBM3227040.1"/>
    <property type="molecule type" value="Genomic_DNA"/>
</dbReference>
<dbReference type="InterPro" id="IPR018376">
    <property type="entry name" value="Enoyl-CoA_hyd/isom_CS"/>
</dbReference>
<dbReference type="SUPFAM" id="SSF52096">
    <property type="entry name" value="ClpP/crotonase"/>
    <property type="match status" value="1"/>
</dbReference>